<keyword evidence="1" id="KW-0812">Transmembrane</keyword>
<organism evidence="2 3">
    <name type="scientific">Tsuneonella deserti</name>
    <dbReference type="NCBI Taxonomy" id="2035528"/>
    <lineage>
        <taxon>Bacteria</taxon>
        <taxon>Pseudomonadati</taxon>
        <taxon>Pseudomonadota</taxon>
        <taxon>Alphaproteobacteria</taxon>
        <taxon>Sphingomonadales</taxon>
        <taxon>Erythrobacteraceae</taxon>
        <taxon>Tsuneonella</taxon>
    </lineage>
</organism>
<comment type="caution">
    <text evidence="2">The sequence shown here is derived from an EMBL/GenBank/DDBJ whole genome shotgun (WGS) entry which is preliminary data.</text>
</comment>
<accession>A0ABQ1S1Y2</accession>
<evidence type="ECO:0000256" key="1">
    <source>
        <dbReference type="SAM" id="Phobius"/>
    </source>
</evidence>
<name>A0ABQ1S1Y2_9SPHN</name>
<keyword evidence="1" id="KW-1133">Transmembrane helix</keyword>
<gene>
    <name evidence="2" type="ORF">GCM10011515_04170</name>
</gene>
<sequence length="144" mass="15169">MRYERNIAADARIVSPGELAQIVDAAAPVLPEHSDFELPAWMWGTMLGGYAVFFAGLISATAGEGKAAFAIVISIFYTAMFFGTARILANLDGRRVGAFTRGGGDLKTWTGPMSMGSVAGQILAIPLLLGFFGIAIAIITAIVR</sequence>
<feature type="transmembrane region" description="Helical" evidence="1">
    <location>
        <begin position="40"/>
        <end position="60"/>
    </location>
</feature>
<keyword evidence="3" id="KW-1185">Reference proteome</keyword>
<protein>
    <recommendedName>
        <fullName evidence="4">RDD family protein</fullName>
    </recommendedName>
</protein>
<reference evidence="3" key="1">
    <citation type="journal article" date="2019" name="Int. J. Syst. Evol. Microbiol.">
        <title>The Global Catalogue of Microorganisms (GCM) 10K type strain sequencing project: providing services to taxonomists for standard genome sequencing and annotation.</title>
        <authorList>
            <consortium name="The Broad Institute Genomics Platform"/>
            <consortium name="The Broad Institute Genome Sequencing Center for Infectious Disease"/>
            <person name="Wu L."/>
            <person name="Ma J."/>
        </authorList>
    </citation>
    <scope>NUCLEOTIDE SEQUENCE [LARGE SCALE GENOMIC DNA]</scope>
    <source>
        <strain evidence="3">CGMCC 1.15959</strain>
    </source>
</reference>
<evidence type="ECO:0000313" key="2">
    <source>
        <dbReference type="EMBL" id="GGD87719.1"/>
    </source>
</evidence>
<dbReference type="Proteomes" id="UP000619041">
    <property type="component" value="Unassembled WGS sequence"/>
</dbReference>
<feature type="transmembrane region" description="Helical" evidence="1">
    <location>
        <begin position="67"/>
        <end position="89"/>
    </location>
</feature>
<proteinExistence type="predicted"/>
<keyword evidence="1" id="KW-0472">Membrane</keyword>
<feature type="transmembrane region" description="Helical" evidence="1">
    <location>
        <begin position="122"/>
        <end position="143"/>
    </location>
</feature>
<evidence type="ECO:0000313" key="3">
    <source>
        <dbReference type="Proteomes" id="UP000619041"/>
    </source>
</evidence>
<dbReference type="RefSeq" id="WP_188643614.1">
    <property type="nucleotide sequence ID" value="NZ_BMKL01000001.1"/>
</dbReference>
<dbReference type="EMBL" id="BMKL01000001">
    <property type="protein sequence ID" value="GGD87719.1"/>
    <property type="molecule type" value="Genomic_DNA"/>
</dbReference>
<evidence type="ECO:0008006" key="4">
    <source>
        <dbReference type="Google" id="ProtNLM"/>
    </source>
</evidence>